<reference evidence="5 6" key="1">
    <citation type="submission" date="2020-03" db="EMBL/GenBank/DDBJ databases">
        <title>Metabolic flexibility allows generalist bacteria to become dominant in a frequently disturbed ecosystem.</title>
        <authorList>
            <person name="Chen Y.-J."/>
            <person name="Leung P.M."/>
            <person name="Bay S.K."/>
            <person name="Hugenholtz P."/>
            <person name="Kessler A.J."/>
            <person name="Shelley G."/>
            <person name="Waite D.W."/>
            <person name="Cook P.L."/>
            <person name="Greening C."/>
        </authorList>
    </citation>
    <scope>NUCLEOTIDE SEQUENCE [LARGE SCALE GENOMIC DNA]</scope>
    <source>
        <strain evidence="5">SS_bin_28</strain>
    </source>
</reference>
<evidence type="ECO:0000256" key="2">
    <source>
        <dbReference type="ARBA" id="ARBA00022741"/>
    </source>
</evidence>
<dbReference type="AlphaFoldDB" id="A0A7Y2H375"/>
<dbReference type="InterPro" id="IPR011645">
    <property type="entry name" value="HNOB_dom_associated"/>
</dbReference>
<evidence type="ECO:0000313" key="5">
    <source>
        <dbReference type="EMBL" id="NNF07760.1"/>
    </source>
</evidence>
<dbReference type="PANTHER" id="PTHR45655:SF13">
    <property type="entry name" value="SOLUBLE GUANYLATE CYCLASE GCY-32-RELATED"/>
    <property type="match status" value="1"/>
</dbReference>
<evidence type="ECO:0000256" key="1">
    <source>
        <dbReference type="ARBA" id="ARBA00012202"/>
    </source>
</evidence>
<comment type="caution">
    <text evidence="5">The sequence shown here is derived from an EMBL/GenBank/DDBJ whole genome shotgun (WGS) entry which is preliminary data.</text>
</comment>
<dbReference type="InterPro" id="IPR042463">
    <property type="entry name" value="HNOB_dom_associated_sf"/>
</dbReference>
<dbReference type="PANTHER" id="PTHR45655">
    <property type="entry name" value="GUANYLATE CYCLASE SOLUBLE SUBUNIT BETA-2"/>
    <property type="match status" value="1"/>
</dbReference>
<keyword evidence="3" id="KW-0141">cGMP biosynthesis</keyword>
<name>A0A7Y2H375_UNCEI</name>
<accession>A0A7Y2H375</accession>
<evidence type="ECO:0000313" key="6">
    <source>
        <dbReference type="Proteomes" id="UP000547674"/>
    </source>
</evidence>
<keyword evidence="2" id="KW-0547">Nucleotide-binding</keyword>
<proteinExistence type="predicted"/>
<evidence type="ECO:0000259" key="4">
    <source>
        <dbReference type="Pfam" id="PF07701"/>
    </source>
</evidence>
<protein>
    <recommendedName>
        <fullName evidence="1">guanylate cyclase</fullName>
        <ecNumber evidence="1">4.6.1.2</ecNumber>
    </recommendedName>
</protein>
<evidence type="ECO:0000256" key="3">
    <source>
        <dbReference type="ARBA" id="ARBA00023293"/>
    </source>
</evidence>
<feature type="non-terminal residue" evidence="5">
    <location>
        <position position="96"/>
    </location>
</feature>
<dbReference type="EC" id="4.6.1.2" evidence="1"/>
<gene>
    <name evidence="5" type="ORF">HKN21_13435</name>
</gene>
<dbReference type="Pfam" id="PF07701">
    <property type="entry name" value="HNOBA"/>
    <property type="match status" value="1"/>
</dbReference>
<dbReference type="EMBL" id="JABDJR010000542">
    <property type="protein sequence ID" value="NNF07760.1"/>
    <property type="molecule type" value="Genomic_DNA"/>
</dbReference>
<dbReference type="GO" id="GO:0004383">
    <property type="term" value="F:guanylate cyclase activity"/>
    <property type="evidence" value="ECO:0007669"/>
    <property type="project" value="UniProtKB-EC"/>
</dbReference>
<organism evidence="5 6">
    <name type="scientific">Eiseniibacteriota bacterium</name>
    <dbReference type="NCBI Taxonomy" id="2212470"/>
    <lineage>
        <taxon>Bacteria</taxon>
        <taxon>Candidatus Eiseniibacteriota</taxon>
    </lineage>
</organism>
<dbReference type="Proteomes" id="UP000547674">
    <property type="component" value="Unassembled WGS sequence"/>
</dbReference>
<sequence length="96" mass="10644">MNEQAFAPSSALFETSFPFHFVVDESGALTQVGASLKKLIPNFEDGMSWDQVFEIESPSVNMSIEDLKGCEQTVFVLAIKDKDARLRGQLMVDQGK</sequence>
<dbReference type="Gene3D" id="3.30.450.260">
    <property type="entry name" value="Haem NO binding associated domain"/>
    <property type="match status" value="1"/>
</dbReference>
<feature type="domain" description="Haem NO binding associated" evidence="4">
    <location>
        <begin position="9"/>
        <end position="85"/>
    </location>
</feature>
<dbReference type="GO" id="GO:0000166">
    <property type="term" value="F:nucleotide binding"/>
    <property type="evidence" value="ECO:0007669"/>
    <property type="project" value="UniProtKB-KW"/>
</dbReference>